<evidence type="ECO:0000313" key="2">
    <source>
        <dbReference type="EMBL" id="KAG8069430.1"/>
    </source>
</evidence>
<proteinExistence type="predicted"/>
<reference evidence="2" key="1">
    <citation type="journal article" date="2021" name="bioRxiv">
        <title>Whole Genome Assembly and Annotation of Northern Wild Rice, Zizania palustris L., Supports a Whole Genome Duplication in the Zizania Genus.</title>
        <authorList>
            <person name="Haas M."/>
            <person name="Kono T."/>
            <person name="Macchietto M."/>
            <person name="Millas R."/>
            <person name="McGilp L."/>
            <person name="Shao M."/>
            <person name="Duquette J."/>
            <person name="Hirsch C.N."/>
            <person name="Kimball J."/>
        </authorList>
    </citation>
    <scope>NUCLEOTIDE SEQUENCE</scope>
    <source>
        <tissue evidence="2">Fresh leaf tissue</tissue>
    </source>
</reference>
<feature type="compositionally biased region" description="Low complexity" evidence="1">
    <location>
        <begin position="38"/>
        <end position="48"/>
    </location>
</feature>
<evidence type="ECO:0000256" key="1">
    <source>
        <dbReference type="SAM" id="MobiDB-lite"/>
    </source>
</evidence>
<protein>
    <submittedName>
        <fullName evidence="2">Uncharacterized protein</fullName>
    </submittedName>
</protein>
<keyword evidence="3" id="KW-1185">Reference proteome</keyword>
<dbReference type="AlphaFoldDB" id="A0A8J5SYF3"/>
<name>A0A8J5SYF3_ZIZPA</name>
<feature type="region of interest" description="Disordered" evidence="1">
    <location>
        <begin position="1"/>
        <end position="52"/>
    </location>
</feature>
<evidence type="ECO:0000313" key="3">
    <source>
        <dbReference type="Proteomes" id="UP000729402"/>
    </source>
</evidence>
<sequence length="114" mass="11720">MAPRARGDGPPARKKISTRHERLLRCPGGRDGGPTWDASHATTSSSSSPLPNVLGFSSPVTVASPLLASPTPHRLDVTLAATPLPVRLLAADAFPGEGEGSLLAALVRGAPEVR</sequence>
<accession>A0A8J5SYF3</accession>
<organism evidence="2 3">
    <name type="scientific">Zizania palustris</name>
    <name type="common">Northern wild rice</name>
    <dbReference type="NCBI Taxonomy" id="103762"/>
    <lineage>
        <taxon>Eukaryota</taxon>
        <taxon>Viridiplantae</taxon>
        <taxon>Streptophyta</taxon>
        <taxon>Embryophyta</taxon>
        <taxon>Tracheophyta</taxon>
        <taxon>Spermatophyta</taxon>
        <taxon>Magnoliopsida</taxon>
        <taxon>Liliopsida</taxon>
        <taxon>Poales</taxon>
        <taxon>Poaceae</taxon>
        <taxon>BOP clade</taxon>
        <taxon>Oryzoideae</taxon>
        <taxon>Oryzeae</taxon>
        <taxon>Zizaniinae</taxon>
        <taxon>Zizania</taxon>
    </lineage>
</organism>
<reference evidence="2" key="2">
    <citation type="submission" date="2021-02" db="EMBL/GenBank/DDBJ databases">
        <authorList>
            <person name="Kimball J.A."/>
            <person name="Haas M.W."/>
            <person name="Macchietto M."/>
            <person name="Kono T."/>
            <person name="Duquette J."/>
            <person name="Shao M."/>
        </authorList>
    </citation>
    <scope>NUCLEOTIDE SEQUENCE</scope>
    <source>
        <tissue evidence="2">Fresh leaf tissue</tissue>
    </source>
</reference>
<comment type="caution">
    <text evidence="2">The sequence shown here is derived from an EMBL/GenBank/DDBJ whole genome shotgun (WGS) entry which is preliminary data.</text>
</comment>
<dbReference type="Proteomes" id="UP000729402">
    <property type="component" value="Unassembled WGS sequence"/>
</dbReference>
<dbReference type="EMBL" id="JAAALK010000284">
    <property type="protein sequence ID" value="KAG8069430.1"/>
    <property type="molecule type" value="Genomic_DNA"/>
</dbReference>
<gene>
    <name evidence="2" type="ORF">GUJ93_ZPchr0005g16328</name>
</gene>